<dbReference type="PANTHER" id="PTHR45453">
    <property type="entry name" value="PHOSPHATE REGULON SENSOR PROTEIN PHOR"/>
    <property type="match status" value="1"/>
</dbReference>
<dbReference type="EMBL" id="JACRSY010000008">
    <property type="protein sequence ID" value="MBC8579217.1"/>
    <property type="molecule type" value="Genomic_DNA"/>
</dbReference>
<evidence type="ECO:0000259" key="7">
    <source>
        <dbReference type="PROSITE" id="PS50109"/>
    </source>
</evidence>
<comment type="caution">
    <text evidence="8">The sequence shown here is derived from an EMBL/GenBank/DDBJ whole genome shotgun (WGS) entry which is preliminary data.</text>
</comment>
<dbReference type="PANTHER" id="PTHR45453:SF3">
    <property type="entry name" value="HISTIDINE KINASE"/>
    <property type="match status" value="1"/>
</dbReference>
<dbReference type="SUPFAM" id="SSF55874">
    <property type="entry name" value="ATPase domain of HSP90 chaperone/DNA topoisomerase II/histidine kinase"/>
    <property type="match status" value="1"/>
</dbReference>
<keyword evidence="5 8" id="KW-0418">Kinase</keyword>
<accession>A0A926ICZ5</accession>
<evidence type="ECO:0000256" key="6">
    <source>
        <dbReference type="ARBA" id="ARBA00023012"/>
    </source>
</evidence>
<keyword evidence="4" id="KW-0808">Transferase</keyword>
<evidence type="ECO:0000256" key="2">
    <source>
        <dbReference type="ARBA" id="ARBA00004370"/>
    </source>
</evidence>
<dbReference type="InterPro" id="IPR050351">
    <property type="entry name" value="BphY/WalK/GraS-like"/>
</dbReference>
<protein>
    <recommendedName>
        <fullName evidence="3">histidine kinase</fullName>
        <ecNumber evidence="3">2.7.13.3</ecNumber>
    </recommendedName>
</protein>
<dbReference type="PROSITE" id="PS50109">
    <property type="entry name" value="HIS_KIN"/>
    <property type="match status" value="1"/>
</dbReference>
<evidence type="ECO:0000256" key="3">
    <source>
        <dbReference type="ARBA" id="ARBA00012438"/>
    </source>
</evidence>
<proteinExistence type="predicted"/>
<comment type="subcellular location">
    <subcellularLocation>
        <location evidence="2">Membrane</location>
    </subcellularLocation>
</comment>
<dbReference type="RefSeq" id="WP_249332360.1">
    <property type="nucleotide sequence ID" value="NZ_JACRSY010000008.1"/>
</dbReference>
<feature type="domain" description="Histidine kinase" evidence="7">
    <location>
        <begin position="78"/>
        <end position="186"/>
    </location>
</feature>
<dbReference type="GO" id="GO:0016036">
    <property type="term" value="P:cellular response to phosphate starvation"/>
    <property type="evidence" value="ECO:0007669"/>
    <property type="project" value="TreeGrafter"/>
</dbReference>
<evidence type="ECO:0000256" key="5">
    <source>
        <dbReference type="ARBA" id="ARBA00022777"/>
    </source>
</evidence>
<gene>
    <name evidence="8" type="ORF">H8718_06715</name>
</gene>
<dbReference type="GO" id="GO:0000155">
    <property type="term" value="F:phosphorelay sensor kinase activity"/>
    <property type="evidence" value="ECO:0007669"/>
    <property type="project" value="TreeGrafter"/>
</dbReference>
<keyword evidence="9" id="KW-1185">Reference proteome</keyword>
<dbReference type="GO" id="GO:0004721">
    <property type="term" value="F:phosphoprotein phosphatase activity"/>
    <property type="evidence" value="ECO:0007669"/>
    <property type="project" value="TreeGrafter"/>
</dbReference>
<name>A0A926ICZ5_9FIRM</name>
<evidence type="ECO:0000256" key="1">
    <source>
        <dbReference type="ARBA" id="ARBA00000085"/>
    </source>
</evidence>
<dbReference type="InterPro" id="IPR036890">
    <property type="entry name" value="HATPase_C_sf"/>
</dbReference>
<evidence type="ECO:0000256" key="4">
    <source>
        <dbReference type="ARBA" id="ARBA00022679"/>
    </source>
</evidence>
<dbReference type="SMART" id="SM00387">
    <property type="entry name" value="HATPase_c"/>
    <property type="match status" value="1"/>
</dbReference>
<dbReference type="Proteomes" id="UP000655830">
    <property type="component" value="Unassembled WGS sequence"/>
</dbReference>
<organism evidence="8 9">
    <name type="scientific">Zhenhengia yiwuensis</name>
    <dbReference type="NCBI Taxonomy" id="2763666"/>
    <lineage>
        <taxon>Bacteria</taxon>
        <taxon>Bacillati</taxon>
        <taxon>Bacillota</taxon>
        <taxon>Clostridia</taxon>
        <taxon>Lachnospirales</taxon>
        <taxon>Lachnospiraceae</taxon>
        <taxon>Zhenhengia</taxon>
    </lineage>
</organism>
<dbReference type="GO" id="GO:0005886">
    <property type="term" value="C:plasma membrane"/>
    <property type="evidence" value="ECO:0007669"/>
    <property type="project" value="TreeGrafter"/>
</dbReference>
<evidence type="ECO:0000313" key="8">
    <source>
        <dbReference type="EMBL" id="MBC8579217.1"/>
    </source>
</evidence>
<reference evidence="8" key="1">
    <citation type="submission" date="2020-08" db="EMBL/GenBank/DDBJ databases">
        <title>Genome public.</title>
        <authorList>
            <person name="Liu C."/>
            <person name="Sun Q."/>
        </authorList>
    </citation>
    <scope>NUCLEOTIDE SEQUENCE</scope>
    <source>
        <strain evidence="8">NSJ-12</strain>
    </source>
</reference>
<keyword evidence="6" id="KW-0902">Two-component regulatory system</keyword>
<dbReference type="Gene3D" id="3.30.565.10">
    <property type="entry name" value="Histidine kinase-like ATPase, C-terminal domain"/>
    <property type="match status" value="1"/>
</dbReference>
<dbReference type="EC" id="2.7.13.3" evidence="3"/>
<dbReference type="Pfam" id="PF02518">
    <property type="entry name" value="HATPase_c"/>
    <property type="match status" value="1"/>
</dbReference>
<dbReference type="InterPro" id="IPR003594">
    <property type="entry name" value="HATPase_dom"/>
</dbReference>
<evidence type="ECO:0000313" key="9">
    <source>
        <dbReference type="Proteomes" id="UP000655830"/>
    </source>
</evidence>
<sequence length="186" mass="21176">MIKIDINTKIKKDREKTDNRFKLKGKGVYGLAFTLQFNPWSVDINQLRLVYIFSGIVVGLIEDKQITTVMKINEKSEVTADYRCMEQVVSNLLLNAIQHTDIGGTIWISLVEGKVEIENKGAPIPEDKLKLIWNAFYKVEEINNRSGEGSGLGLSIVKNMLELHKLSFGVENTEEGVKFWFNLRRG</sequence>
<dbReference type="AlphaFoldDB" id="A0A926ICZ5"/>
<comment type="catalytic activity">
    <reaction evidence="1">
        <text>ATP + protein L-histidine = ADP + protein N-phospho-L-histidine.</text>
        <dbReference type="EC" id="2.7.13.3"/>
    </reaction>
</comment>
<dbReference type="InterPro" id="IPR005467">
    <property type="entry name" value="His_kinase_dom"/>
</dbReference>